<organism evidence="5 6">
    <name type="scientific">Amycolatopsis camponoti</name>
    <dbReference type="NCBI Taxonomy" id="2606593"/>
    <lineage>
        <taxon>Bacteria</taxon>
        <taxon>Bacillati</taxon>
        <taxon>Actinomycetota</taxon>
        <taxon>Actinomycetes</taxon>
        <taxon>Pseudonocardiales</taxon>
        <taxon>Pseudonocardiaceae</taxon>
        <taxon>Amycolatopsis</taxon>
    </lineage>
</organism>
<dbReference type="Pfam" id="PF01590">
    <property type="entry name" value="GAF"/>
    <property type="match status" value="1"/>
</dbReference>
<evidence type="ECO:0000256" key="3">
    <source>
        <dbReference type="ARBA" id="ARBA00023012"/>
    </source>
</evidence>
<dbReference type="Pfam" id="PF07730">
    <property type="entry name" value="HisKA_3"/>
    <property type="match status" value="1"/>
</dbReference>
<feature type="domain" description="GAF" evidence="4">
    <location>
        <begin position="27"/>
        <end position="167"/>
    </location>
</feature>
<dbReference type="GO" id="GO:0016020">
    <property type="term" value="C:membrane"/>
    <property type="evidence" value="ECO:0007669"/>
    <property type="project" value="InterPro"/>
</dbReference>
<dbReference type="Pfam" id="PF02518">
    <property type="entry name" value="HATPase_c"/>
    <property type="match status" value="1"/>
</dbReference>
<evidence type="ECO:0000256" key="1">
    <source>
        <dbReference type="ARBA" id="ARBA00022679"/>
    </source>
</evidence>
<dbReference type="CDD" id="cd16917">
    <property type="entry name" value="HATPase_UhpB-NarQ-NarX-like"/>
    <property type="match status" value="1"/>
</dbReference>
<dbReference type="Pfam" id="PF13185">
    <property type="entry name" value="GAF_2"/>
    <property type="match status" value="1"/>
</dbReference>
<dbReference type="GO" id="GO:0000155">
    <property type="term" value="F:phosphorelay sensor kinase activity"/>
    <property type="evidence" value="ECO:0007669"/>
    <property type="project" value="InterPro"/>
</dbReference>
<reference evidence="5 6" key="1">
    <citation type="submission" date="2019-09" db="EMBL/GenBank/DDBJ databases">
        <authorList>
            <person name="Leyn A S."/>
        </authorList>
    </citation>
    <scope>NUCLEOTIDE SEQUENCE [LARGE SCALE GENOMIC DNA]</scope>
    <source>
        <strain evidence="5">AA231_1</strain>
    </source>
</reference>
<dbReference type="RefSeq" id="WP_155546689.1">
    <property type="nucleotide sequence ID" value="NZ_CABVGP010000002.1"/>
</dbReference>
<keyword evidence="6" id="KW-1185">Reference proteome</keyword>
<accession>A0A6I8LUS9</accession>
<protein>
    <submittedName>
        <fullName evidence="5">Two-component system sensor histidine kinase</fullName>
    </submittedName>
</protein>
<dbReference type="Gene3D" id="1.20.5.1930">
    <property type="match status" value="1"/>
</dbReference>
<evidence type="ECO:0000259" key="4">
    <source>
        <dbReference type="SMART" id="SM00065"/>
    </source>
</evidence>
<dbReference type="Proteomes" id="UP000399805">
    <property type="component" value="Unassembled WGS sequence"/>
</dbReference>
<dbReference type="InterPro" id="IPR029016">
    <property type="entry name" value="GAF-like_dom_sf"/>
</dbReference>
<dbReference type="SUPFAM" id="SSF55874">
    <property type="entry name" value="ATPase domain of HSP90 chaperone/DNA topoisomerase II/histidine kinase"/>
    <property type="match status" value="1"/>
</dbReference>
<proteinExistence type="predicted"/>
<dbReference type="EMBL" id="CABVGP010000002">
    <property type="protein sequence ID" value="VVJ21830.1"/>
    <property type="molecule type" value="Genomic_DNA"/>
</dbReference>
<dbReference type="InterPro" id="IPR050482">
    <property type="entry name" value="Sensor_HK_TwoCompSys"/>
</dbReference>
<dbReference type="Gene3D" id="3.30.450.40">
    <property type="match status" value="2"/>
</dbReference>
<dbReference type="PANTHER" id="PTHR24421:SF56">
    <property type="entry name" value="OXYGEN SENSOR HISTIDINE KINASE RESPONSE REGULATOR DOST"/>
    <property type="match status" value="1"/>
</dbReference>
<dbReference type="InterPro" id="IPR003018">
    <property type="entry name" value="GAF"/>
</dbReference>
<evidence type="ECO:0000313" key="6">
    <source>
        <dbReference type="Proteomes" id="UP000399805"/>
    </source>
</evidence>
<dbReference type="PANTHER" id="PTHR24421">
    <property type="entry name" value="NITRATE/NITRITE SENSOR PROTEIN NARX-RELATED"/>
    <property type="match status" value="1"/>
</dbReference>
<dbReference type="AlphaFoldDB" id="A0A6I8LUS9"/>
<dbReference type="InterPro" id="IPR036890">
    <property type="entry name" value="HATPase_C_sf"/>
</dbReference>
<sequence>MPEETTSGRDRMDALPAAVLAFSAGLELETTLHRIVTAAAGLVGARYGALALLDEDGRTTAFAVTGVDDATRERLGPPPDGHGLLGALVTGRAPVRLAHLGTGEFPPGHPPMGAFLGVPLPVRGEVLGRLYLSREQPFTADDERVTVALAAAAGIAVDNARLYEESRSRQRWLEATGEISAELLGGTDVREVLHLIATRAAELTGADDALIALPEQPGGALVVTVCAGPDADVLAGRRIPLDGSTSGAVLRDHVPRSVPKLTYDLAGGLGVDLGPALVVRLRSGSRSGAAVLLAIRGRGAARFAEHELQLVSAFADQAALALRDAESQAARRELDVVVDRDRIARDLHDQVIQRLFAVGLGIEGTRRRSDSPAVTSRLTQHIDQLQDVIEEIRSAIFALQAQPGAGRGLRARLQNAIADTTADSAIRTTVRLSGAFDRVPAGLAEHADAVVREAVTNVLRHARAAELAVTVSLEGDLVVEVSDTGVGMPEAVARSGLRNLEQRAAEAGGSLRLDRPAGGGTRLVWTVPVP</sequence>
<evidence type="ECO:0000256" key="2">
    <source>
        <dbReference type="ARBA" id="ARBA00022777"/>
    </source>
</evidence>
<keyword evidence="1" id="KW-0808">Transferase</keyword>
<evidence type="ECO:0000313" key="5">
    <source>
        <dbReference type="EMBL" id="VVJ21830.1"/>
    </source>
</evidence>
<name>A0A6I8LUS9_9PSEU</name>
<gene>
    <name evidence="5" type="ORF">AA23TX_06845</name>
</gene>
<dbReference type="SUPFAM" id="SSF55781">
    <property type="entry name" value="GAF domain-like"/>
    <property type="match status" value="2"/>
</dbReference>
<dbReference type="Gene3D" id="3.30.565.10">
    <property type="entry name" value="Histidine kinase-like ATPase, C-terminal domain"/>
    <property type="match status" value="1"/>
</dbReference>
<keyword evidence="3" id="KW-0902">Two-component regulatory system</keyword>
<keyword evidence="2 5" id="KW-0418">Kinase</keyword>
<dbReference type="InterPro" id="IPR003594">
    <property type="entry name" value="HATPase_dom"/>
</dbReference>
<dbReference type="GO" id="GO:0046983">
    <property type="term" value="F:protein dimerization activity"/>
    <property type="evidence" value="ECO:0007669"/>
    <property type="project" value="InterPro"/>
</dbReference>
<dbReference type="InterPro" id="IPR011712">
    <property type="entry name" value="Sig_transdc_His_kin_sub3_dim/P"/>
</dbReference>
<dbReference type="SMART" id="SM00065">
    <property type="entry name" value="GAF"/>
    <property type="match status" value="2"/>
</dbReference>
<feature type="domain" description="GAF" evidence="4">
    <location>
        <begin position="188"/>
        <end position="332"/>
    </location>
</feature>